<proteinExistence type="predicted"/>
<comment type="caution">
    <text evidence="1">The sequence shown here is derived from an EMBL/GenBank/DDBJ whole genome shotgun (WGS) entry which is preliminary data.</text>
</comment>
<accession>A0A8J5JS79</accession>
<dbReference type="AlphaFoldDB" id="A0A8J5JS79"/>
<gene>
    <name evidence="1" type="ORF">Hamer_G019676</name>
</gene>
<sequence>MYEKINYWKGDERGWEGLLDGGGDGWHETGGFGMDGWVLCGYKWDWEQEWVWVVCY</sequence>
<keyword evidence="2" id="KW-1185">Reference proteome</keyword>
<dbReference type="Proteomes" id="UP000747542">
    <property type="component" value="Unassembled WGS sequence"/>
</dbReference>
<evidence type="ECO:0000313" key="2">
    <source>
        <dbReference type="Proteomes" id="UP000747542"/>
    </source>
</evidence>
<reference evidence="1" key="1">
    <citation type="journal article" date="2021" name="Sci. Adv.">
        <title>The American lobster genome reveals insights on longevity, neural, and immune adaptations.</title>
        <authorList>
            <person name="Polinski J.M."/>
            <person name="Zimin A.V."/>
            <person name="Clark K.F."/>
            <person name="Kohn A.B."/>
            <person name="Sadowski N."/>
            <person name="Timp W."/>
            <person name="Ptitsyn A."/>
            <person name="Khanna P."/>
            <person name="Romanova D.Y."/>
            <person name="Williams P."/>
            <person name="Greenwood S.J."/>
            <person name="Moroz L.L."/>
            <person name="Walt D.R."/>
            <person name="Bodnar A.G."/>
        </authorList>
    </citation>
    <scope>NUCLEOTIDE SEQUENCE</scope>
    <source>
        <strain evidence="1">GMGI-L3</strain>
    </source>
</reference>
<protein>
    <submittedName>
        <fullName evidence="1">Uncharacterized protein</fullName>
    </submittedName>
</protein>
<evidence type="ECO:0000313" key="1">
    <source>
        <dbReference type="EMBL" id="KAG7161486.1"/>
    </source>
</evidence>
<organism evidence="1 2">
    <name type="scientific">Homarus americanus</name>
    <name type="common">American lobster</name>
    <dbReference type="NCBI Taxonomy" id="6706"/>
    <lineage>
        <taxon>Eukaryota</taxon>
        <taxon>Metazoa</taxon>
        <taxon>Ecdysozoa</taxon>
        <taxon>Arthropoda</taxon>
        <taxon>Crustacea</taxon>
        <taxon>Multicrustacea</taxon>
        <taxon>Malacostraca</taxon>
        <taxon>Eumalacostraca</taxon>
        <taxon>Eucarida</taxon>
        <taxon>Decapoda</taxon>
        <taxon>Pleocyemata</taxon>
        <taxon>Astacidea</taxon>
        <taxon>Nephropoidea</taxon>
        <taxon>Nephropidae</taxon>
        <taxon>Homarus</taxon>
    </lineage>
</organism>
<name>A0A8J5JS79_HOMAM</name>
<dbReference type="EMBL" id="JAHLQT010029207">
    <property type="protein sequence ID" value="KAG7161486.1"/>
    <property type="molecule type" value="Genomic_DNA"/>
</dbReference>